<sequence length="101" mass="11099">HAGPAEGKGQEWGVRGTPRAQRRPTAVVPAQQRDPLPATRPPAGESRRRAAARHPGSRRTCPCHCGSLCPAWRQSWIASFPFRPDWSISLCLHRLATSLLS</sequence>
<proteinExistence type="predicted"/>
<evidence type="ECO:0000313" key="2">
    <source>
        <dbReference type="Ensembl" id="ENSCCNP00000016246.1"/>
    </source>
</evidence>
<reference evidence="2" key="1">
    <citation type="submission" date="2023-09" db="UniProtKB">
        <authorList>
            <consortium name="Ensembl"/>
        </authorList>
    </citation>
    <scope>IDENTIFICATION</scope>
</reference>
<evidence type="ECO:0000256" key="1">
    <source>
        <dbReference type="SAM" id="MobiDB-lite"/>
    </source>
</evidence>
<organism evidence="2">
    <name type="scientific">Castor canadensis</name>
    <name type="common">American beaver</name>
    <dbReference type="NCBI Taxonomy" id="51338"/>
    <lineage>
        <taxon>Eukaryota</taxon>
        <taxon>Metazoa</taxon>
        <taxon>Chordata</taxon>
        <taxon>Craniata</taxon>
        <taxon>Vertebrata</taxon>
        <taxon>Euteleostomi</taxon>
        <taxon>Mammalia</taxon>
        <taxon>Eutheria</taxon>
        <taxon>Euarchontoglires</taxon>
        <taxon>Glires</taxon>
        <taxon>Rodentia</taxon>
        <taxon>Castorimorpha</taxon>
        <taxon>Castoridae</taxon>
        <taxon>Castor</taxon>
    </lineage>
</organism>
<name>A0A8C0WS90_CASCN</name>
<feature type="region of interest" description="Disordered" evidence="1">
    <location>
        <begin position="1"/>
        <end position="60"/>
    </location>
</feature>
<dbReference type="Ensembl" id="ENSCCNT00000021183.1">
    <property type="protein sequence ID" value="ENSCCNP00000016246.1"/>
    <property type="gene ID" value="ENSCCNG00000016563.1"/>
</dbReference>
<dbReference type="AlphaFoldDB" id="A0A8C0WS90"/>
<accession>A0A8C0WS90</accession>
<protein>
    <submittedName>
        <fullName evidence="2">Uncharacterized protein</fullName>
    </submittedName>
</protein>